<protein>
    <submittedName>
        <fullName evidence="2">Uncharacterized protein</fullName>
    </submittedName>
</protein>
<evidence type="ECO:0000256" key="1">
    <source>
        <dbReference type="SAM" id="MobiDB-lite"/>
    </source>
</evidence>
<comment type="caution">
    <text evidence="2">The sequence shown here is derived from an EMBL/GenBank/DDBJ whole genome shotgun (WGS) entry which is preliminary data.</text>
</comment>
<keyword evidence="3" id="KW-1185">Reference proteome</keyword>
<dbReference type="Proteomes" id="UP001172155">
    <property type="component" value="Unassembled WGS sequence"/>
</dbReference>
<evidence type="ECO:0000313" key="2">
    <source>
        <dbReference type="EMBL" id="KAK0744170.1"/>
    </source>
</evidence>
<name>A0AA40ERP3_9PEZI</name>
<feature type="region of interest" description="Disordered" evidence="1">
    <location>
        <begin position="1"/>
        <end position="50"/>
    </location>
</feature>
<gene>
    <name evidence="2" type="ORF">B0T18DRAFT_416732</name>
</gene>
<feature type="compositionally biased region" description="Basic and acidic residues" evidence="1">
    <location>
        <begin position="10"/>
        <end position="25"/>
    </location>
</feature>
<evidence type="ECO:0000313" key="3">
    <source>
        <dbReference type="Proteomes" id="UP001172155"/>
    </source>
</evidence>
<dbReference type="EMBL" id="JAUKUD010000005">
    <property type="protein sequence ID" value="KAK0744170.1"/>
    <property type="molecule type" value="Genomic_DNA"/>
</dbReference>
<dbReference type="AlphaFoldDB" id="A0AA40ERP3"/>
<proteinExistence type="predicted"/>
<sequence length="73" mass="8476">MQWHPPTGRGPRESTGRLRRFEEGSRGLPAARRRDGGQRHSFQGPRSRWVGKAQRGGMVRLWCSRCLRRYDLG</sequence>
<reference evidence="2" key="1">
    <citation type="submission" date="2023-06" db="EMBL/GenBank/DDBJ databases">
        <title>Genome-scale phylogeny and comparative genomics of the fungal order Sordariales.</title>
        <authorList>
            <consortium name="Lawrence Berkeley National Laboratory"/>
            <person name="Hensen N."/>
            <person name="Bonometti L."/>
            <person name="Westerberg I."/>
            <person name="Brannstrom I.O."/>
            <person name="Guillou S."/>
            <person name="Cros-Aarteil S."/>
            <person name="Calhoun S."/>
            <person name="Haridas S."/>
            <person name="Kuo A."/>
            <person name="Mondo S."/>
            <person name="Pangilinan J."/>
            <person name="Riley R."/>
            <person name="LaButti K."/>
            <person name="Andreopoulos B."/>
            <person name="Lipzen A."/>
            <person name="Chen C."/>
            <person name="Yanf M."/>
            <person name="Daum C."/>
            <person name="Ng V."/>
            <person name="Clum A."/>
            <person name="Steindorff A."/>
            <person name="Ohm R."/>
            <person name="Martin F."/>
            <person name="Silar P."/>
            <person name="Natvig D."/>
            <person name="Lalanne C."/>
            <person name="Gautier V."/>
            <person name="Ament-velasquez S.L."/>
            <person name="Kruys A."/>
            <person name="Hutchinson M.I."/>
            <person name="Powell A.J."/>
            <person name="Barry K."/>
            <person name="Miller A.N."/>
            <person name="Grigoriev I.V."/>
            <person name="Debuchy R."/>
            <person name="Gladieux P."/>
            <person name="Thoren M.H."/>
            <person name="Johannesson H."/>
        </authorList>
    </citation>
    <scope>NUCLEOTIDE SEQUENCE</scope>
    <source>
        <strain evidence="2">SMH3187-1</strain>
    </source>
</reference>
<accession>A0AA40ERP3</accession>
<organism evidence="2 3">
    <name type="scientific">Schizothecium vesticola</name>
    <dbReference type="NCBI Taxonomy" id="314040"/>
    <lineage>
        <taxon>Eukaryota</taxon>
        <taxon>Fungi</taxon>
        <taxon>Dikarya</taxon>
        <taxon>Ascomycota</taxon>
        <taxon>Pezizomycotina</taxon>
        <taxon>Sordariomycetes</taxon>
        <taxon>Sordariomycetidae</taxon>
        <taxon>Sordariales</taxon>
        <taxon>Schizotheciaceae</taxon>
        <taxon>Schizothecium</taxon>
    </lineage>
</organism>